<dbReference type="AlphaFoldDB" id="A0A645ETI2"/>
<protein>
    <submittedName>
        <fullName evidence="1">Uncharacterized protein</fullName>
    </submittedName>
</protein>
<proteinExistence type="predicted"/>
<dbReference type="EMBL" id="VSSQ01051244">
    <property type="protein sequence ID" value="MPN05335.1"/>
    <property type="molecule type" value="Genomic_DNA"/>
</dbReference>
<reference evidence="1" key="1">
    <citation type="submission" date="2019-08" db="EMBL/GenBank/DDBJ databases">
        <authorList>
            <person name="Kucharzyk K."/>
            <person name="Murdoch R.W."/>
            <person name="Higgins S."/>
            <person name="Loffler F."/>
        </authorList>
    </citation>
    <scope>NUCLEOTIDE SEQUENCE</scope>
</reference>
<organism evidence="1">
    <name type="scientific">bioreactor metagenome</name>
    <dbReference type="NCBI Taxonomy" id="1076179"/>
    <lineage>
        <taxon>unclassified sequences</taxon>
        <taxon>metagenomes</taxon>
        <taxon>ecological metagenomes</taxon>
    </lineage>
</organism>
<evidence type="ECO:0000313" key="1">
    <source>
        <dbReference type="EMBL" id="MPN05335.1"/>
    </source>
</evidence>
<name>A0A645ETI2_9ZZZZ</name>
<comment type="caution">
    <text evidence="1">The sequence shown here is derived from an EMBL/GenBank/DDBJ whole genome shotgun (WGS) entry which is preliminary data.</text>
</comment>
<sequence>MTPEAGSHGWPFQSKQPVGGFLSSPSHQTVPSSFLTTLVKIVFLRVEASALGFDFSLVPGATPKNPYSGLTAHSLPSGPIRIQAMSSPTVQTLYPFLRKISGGISMARLVLPQAEGNAAAMYLIWPSGYSTPKISICSASQPSFQPR</sequence>
<gene>
    <name evidence="1" type="ORF">SDC9_152585</name>
</gene>
<accession>A0A645ETI2</accession>